<name>A0A7M2X0P2_9BACT</name>
<dbReference type="RefSeq" id="WP_206293780.1">
    <property type="nucleotide sequence ID" value="NZ_CP063458.1"/>
</dbReference>
<dbReference type="Pfam" id="PF06283">
    <property type="entry name" value="ThuA"/>
    <property type="match status" value="1"/>
</dbReference>
<evidence type="ECO:0000259" key="2">
    <source>
        <dbReference type="Pfam" id="PF06283"/>
    </source>
</evidence>
<organism evidence="3 4">
    <name type="scientific">Humisphaera borealis</name>
    <dbReference type="NCBI Taxonomy" id="2807512"/>
    <lineage>
        <taxon>Bacteria</taxon>
        <taxon>Pseudomonadati</taxon>
        <taxon>Planctomycetota</taxon>
        <taxon>Phycisphaerae</taxon>
        <taxon>Tepidisphaerales</taxon>
        <taxon>Tepidisphaeraceae</taxon>
        <taxon>Humisphaera</taxon>
    </lineage>
</organism>
<feature type="domain" description="ThuA-like" evidence="2">
    <location>
        <begin position="83"/>
        <end position="271"/>
    </location>
</feature>
<gene>
    <name evidence="3" type="ORF">IPV69_04800</name>
</gene>
<evidence type="ECO:0000313" key="4">
    <source>
        <dbReference type="Proteomes" id="UP000593765"/>
    </source>
</evidence>
<keyword evidence="4" id="KW-1185">Reference proteome</keyword>
<dbReference type="Proteomes" id="UP000593765">
    <property type="component" value="Chromosome"/>
</dbReference>
<evidence type="ECO:0000256" key="1">
    <source>
        <dbReference type="SAM" id="SignalP"/>
    </source>
</evidence>
<feature type="chain" id="PRO_5033981160" evidence="1">
    <location>
        <begin position="22"/>
        <end position="310"/>
    </location>
</feature>
<dbReference type="InterPro" id="IPR029010">
    <property type="entry name" value="ThuA-like"/>
</dbReference>
<evidence type="ECO:0000313" key="3">
    <source>
        <dbReference type="EMBL" id="QOV90681.1"/>
    </source>
</evidence>
<keyword evidence="1" id="KW-0732">Signal</keyword>
<sequence length="310" mass="33176">MRSLFLVLGLALLGVVAAAQAADSPQTGSSPKPKPLIAIIVGPTNHPPGTHEVAASGRLIAHCLQNMSNLPGVSAEVFYEWPKDDVLDKAAALVFTGDNFPGVTLNDSKSVLAKIDAMAKRGCGIVCIHYATGLRKQDVPPDGTHPLLAWTGGYFATKCDHHQSIARIYPAATITPGGGDHPVLRGWKEFSLRDEPYINNYFGKDGNKPAPNVTAIATSMLPPESPKKETVAWAVNRDDGGRGMGIVMPHFFANWKNEDLRKCILNGIVWAAKLEVPAEGVNTSLPDLVTFKPEALEPRPKATQPAAPKK</sequence>
<dbReference type="Gene3D" id="3.40.50.880">
    <property type="match status" value="1"/>
</dbReference>
<accession>A0A7M2X0P2</accession>
<protein>
    <submittedName>
        <fullName evidence="3">ThuA domain-containing protein</fullName>
    </submittedName>
</protein>
<dbReference type="AlphaFoldDB" id="A0A7M2X0P2"/>
<feature type="signal peptide" evidence="1">
    <location>
        <begin position="1"/>
        <end position="21"/>
    </location>
</feature>
<reference evidence="3 4" key="1">
    <citation type="submission" date="2020-10" db="EMBL/GenBank/DDBJ databases">
        <title>Wide distribution of Phycisphaera-like planctomycetes from WD2101 soil group in peatlands and genome analysis of the first cultivated representative.</title>
        <authorList>
            <person name="Dedysh S.N."/>
            <person name="Beletsky A.V."/>
            <person name="Ivanova A."/>
            <person name="Kulichevskaya I.S."/>
            <person name="Suzina N.E."/>
            <person name="Philippov D.A."/>
            <person name="Rakitin A.L."/>
            <person name="Mardanov A.V."/>
            <person name="Ravin N.V."/>
        </authorList>
    </citation>
    <scope>NUCLEOTIDE SEQUENCE [LARGE SCALE GENOMIC DNA]</scope>
    <source>
        <strain evidence="3 4">M1803</strain>
    </source>
</reference>
<dbReference type="InterPro" id="IPR029062">
    <property type="entry name" value="Class_I_gatase-like"/>
</dbReference>
<dbReference type="EMBL" id="CP063458">
    <property type="protein sequence ID" value="QOV90681.1"/>
    <property type="molecule type" value="Genomic_DNA"/>
</dbReference>
<dbReference type="KEGG" id="hbs:IPV69_04800"/>
<proteinExistence type="predicted"/>
<dbReference type="SUPFAM" id="SSF52317">
    <property type="entry name" value="Class I glutamine amidotransferase-like"/>
    <property type="match status" value="1"/>
</dbReference>